<evidence type="ECO:0000313" key="2">
    <source>
        <dbReference type="Proteomes" id="UP000653156"/>
    </source>
</evidence>
<dbReference type="GO" id="GO:0008168">
    <property type="term" value="F:methyltransferase activity"/>
    <property type="evidence" value="ECO:0007669"/>
    <property type="project" value="UniProtKB-KW"/>
</dbReference>
<protein>
    <submittedName>
        <fullName evidence="1">Adenine-specific methyltransferase EcoRI family protein</fullName>
    </submittedName>
</protein>
<proteinExistence type="predicted"/>
<keyword evidence="2" id="KW-1185">Reference proteome</keyword>
<dbReference type="GO" id="GO:0032259">
    <property type="term" value="P:methylation"/>
    <property type="evidence" value="ECO:0007669"/>
    <property type="project" value="UniProtKB-KW"/>
</dbReference>
<organism evidence="1 2">
    <name type="scientific">Paralysiella testudinis</name>
    <dbReference type="NCBI Taxonomy" id="2809020"/>
    <lineage>
        <taxon>Bacteria</taxon>
        <taxon>Pseudomonadati</taxon>
        <taxon>Pseudomonadota</taxon>
        <taxon>Betaproteobacteria</taxon>
        <taxon>Neisseriales</taxon>
        <taxon>Neisseriaceae</taxon>
        <taxon>Paralysiella</taxon>
    </lineage>
</organism>
<reference evidence="1" key="1">
    <citation type="submission" date="2021-02" db="EMBL/GenBank/DDBJ databases">
        <title>Neisseriaceae sp. 26B isolated from the cloaca of a Common Toad-headed Turtle (Mesoclemmys nasuta).</title>
        <authorList>
            <person name="Spergser J."/>
            <person name="Busse H.-J."/>
        </authorList>
    </citation>
    <scope>NUCLEOTIDE SEQUENCE</scope>
    <source>
        <strain evidence="1">26B</strain>
    </source>
</reference>
<dbReference type="InterPro" id="IPR025247">
    <property type="entry name" value="EcoRI-like_methylase"/>
</dbReference>
<dbReference type="RefSeq" id="WP_230338953.1">
    <property type="nucleotide sequence ID" value="NZ_CP069798.1"/>
</dbReference>
<accession>A0A892ZJD3</accession>
<keyword evidence="1" id="KW-0808">Transferase</keyword>
<dbReference type="AlphaFoldDB" id="A0A892ZJD3"/>
<keyword evidence="1" id="KW-0489">Methyltransferase</keyword>
<name>A0A892ZJD3_9NEIS</name>
<gene>
    <name evidence="1" type="ORF">JQU52_13330</name>
</gene>
<dbReference type="Pfam" id="PF13651">
    <property type="entry name" value="EcoRI_methylase"/>
    <property type="match status" value="1"/>
</dbReference>
<dbReference type="GO" id="GO:0003676">
    <property type="term" value="F:nucleic acid binding"/>
    <property type="evidence" value="ECO:0007669"/>
    <property type="project" value="InterPro"/>
</dbReference>
<dbReference type="EMBL" id="CP069798">
    <property type="protein sequence ID" value="QRQ81654.1"/>
    <property type="molecule type" value="Genomic_DNA"/>
</dbReference>
<evidence type="ECO:0000313" key="1">
    <source>
        <dbReference type="EMBL" id="QRQ81654.1"/>
    </source>
</evidence>
<sequence length="335" mass="38710">MSGNTSLHAASRAKNDEFYTQLDDIEKELRHYKHHFKDKTVYCNCDDPRVSNFFHYFSYQFETLGLKKLIATCYKSQSTDLFSENNSEQAVYLVYEGDQNGNRTPDLNEIAVNPLKGDGDFRSEECIELLKQADIVVTNPPFSLFREYVVQLMEYGKKFLIIGNHNAITYKEIFPLIKENKLWLGNHGGDMKFKVPAHDEPRRTRYWQDETGQKWRSMGNTYWFTNLDHAKRHESLILYKSYTPEEYPHYDNYNAIEVSKVAEIPCDFDGVMGVPITFLDKYNPDQFEIIGMGEDNGTGHSGGVWLGGSKSCLVSEKAKFKRIFIAKTKSTLKAE</sequence>
<dbReference type="PROSITE" id="PS00092">
    <property type="entry name" value="N6_MTASE"/>
    <property type="match status" value="1"/>
</dbReference>
<dbReference type="REBASE" id="479269">
    <property type="entry name" value="M.Nba26BORF13330P"/>
</dbReference>
<dbReference type="InterPro" id="IPR002052">
    <property type="entry name" value="DNA_methylase_N6_adenine_CS"/>
</dbReference>
<dbReference type="Proteomes" id="UP000653156">
    <property type="component" value="Chromosome"/>
</dbReference>
<dbReference type="KEGG" id="ptes:JQU52_13330"/>